<dbReference type="PANTHER" id="PTHR42951">
    <property type="entry name" value="METALLO-BETA-LACTAMASE DOMAIN-CONTAINING"/>
    <property type="match status" value="1"/>
</dbReference>
<feature type="domain" description="Metallo-beta-lactamase" evidence="2">
    <location>
        <begin position="56"/>
        <end position="250"/>
    </location>
</feature>
<dbReference type="CDD" id="cd16282">
    <property type="entry name" value="metallo-hydrolase-like_MBL-fold"/>
    <property type="match status" value="1"/>
</dbReference>
<sequence length="324" mass="36345">MKKISLIIAMIITFSLSLNAFSLGKLGEYKFEKVNGNVWIMHGPPENPSVENEGFMNNPSFVEGENGTIVIDPGGNYNVGKKIVAEYKKATNKPVLAILNTHKHGDHWFAGKAFAEAFPDAQSYAHPNMIKASKDGEARLWYNILEGLSKNLKGTDGPFPFPTKVLHNGDVLKVDGHTFKVFHPERAHTDTDILIEHVESKTLWLGDNLMDCRLGGMDESSSVHGNIALLEDIVAQKNGYVKYDLYVPGHGPSNEMHKVIDPFLNYFKTVLKWAKKAYTDGKESYEVKPDVAAELKDIQHWDEFDRQMGKHLMKAMAEVEARDM</sequence>
<dbReference type="PANTHER" id="PTHR42951:SF4">
    <property type="entry name" value="ACYL-COENZYME A THIOESTERASE MBLAC2"/>
    <property type="match status" value="1"/>
</dbReference>
<dbReference type="Gene3D" id="3.60.15.10">
    <property type="entry name" value="Ribonuclease Z/Hydroxyacylglutathione hydrolase-like"/>
    <property type="match status" value="1"/>
</dbReference>
<dbReference type="KEGG" id="sbal:HUE88_13630"/>
<reference evidence="3 4" key="1">
    <citation type="submission" date="2020-05" db="EMBL/GenBank/DDBJ databases">
        <title>Sulfurimonas marisnigri, sp. nov., and Sulfurimonas baltica, sp. nov., manganese oxide reducing chemolithoautotrophs of the class Epsilonproteobacteria isolated from the pelagic redoxclines of the Black and Baltic Seas and emended description of the genus Sulfurimonas.</title>
        <authorList>
            <person name="Henkel J.V."/>
            <person name="Laudan C."/>
            <person name="Werner J."/>
            <person name="Neu T."/>
            <person name="Plewe S."/>
            <person name="Sproer C."/>
            <person name="Bunk B."/>
            <person name="Schulz-Vogt H.N."/>
        </authorList>
    </citation>
    <scope>NUCLEOTIDE SEQUENCE [LARGE SCALE GENOMIC DNA]</scope>
    <source>
        <strain evidence="3 4">GD2</strain>
    </source>
</reference>
<dbReference type="RefSeq" id="WP_194369835.1">
    <property type="nucleotide sequence ID" value="NZ_CP054492.1"/>
</dbReference>
<evidence type="ECO:0000313" key="3">
    <source>
        <dbReference type="EMBL" id="QOY52100.1"/>
    </source>
</evidence>
<name>A0A7S7LVF8_9BACT</name>
<keyword evidence="3" id="KW-0378">Hydrolase</keyword>
<gene>
    <name evidence="3" type="ORF">HUE88_13630</name>
</gene>
<dbReference type="InterPro" id="IPR036866">
    <property type="entry name" value="RibonucZ/Hydroxyglut_hydro"/>
</dbReference>
<organism evidence="3 4">
    <name type="scientific">Candidatus Sulfurimonas baltica</name>
    <dbReference type="NCBI Taxonomy" id="2740404"/>
    <lineage>
        <taxon>Bacteria</taxon>
        <taxon>Pseudomonadati</taxon>
        <taxon>Campylobacterota</taxon>
        <taxon>Epsilonproteobacteria</taxon>
        <taxon>Campylobacterales</taxon>
        <taxon>Sulfurimonadaceae</taxon>
        <taxon>Sulfurimonas</taxon>
    </lineage>
</organism>
<dbReference type="InterPro" id="IPR001279">
    <property type="entry name" value="Metallo-B-lactamas"/>
</dbReference>
<dbReference type="Proteomes" id="UP000593994">
    <property type="component" value="Chromosome"/>
</dbReference>
<dbReference type="SMART" id="SM00849">
    <property type="entry name" value="Lactamase_B"/>
    <property type="match status" value="1"/>
</dbReference>
<dbReference type="EMBL" id="CP054492">
    <property type="protein sequence ID" value="QOY52100.1"/>
    <property type="molecule type" value="Genomic_DNA"/>
</dbReference>
<comment type="similarity">
    <text evidence="1">Belongs to the metallo-beta-lactamase superfamily. Class-B beta-lactamase family.</text>
</comment>
<dbReference type="GO" id="GO:0016787">
    <property type="term" value="F:hydrolase activity"/>
    <property type="evidence" value="ECO:0007669"/>
    <property type="project" value="UniProtKB-KW"/>
</dbReference>
<dbReference type="Pfam" id="PF00753">
    <property type="entry name" value="Lactamase_B"/>
    <property type="match status" value="1"/>
</dbReference>
<dbReference type="SUPFAM" id="SSF56281">
    <property type="entry name" value="Metallo-hydrolase/oxidoreductase"/>
    <property type="match status" value="1"/>
</dbReference>
<dbReference type="AlphaFoldDB" id="A0A7S7LVF8"/>
<evidence type="ECO:0000259" key="2">
    <source>
        <dbReference type="SMART" id="SM00849"/>
    </source>
</evidence>
<keyword evidence="4" id="KW-1185">Reference proteome</keyword>
<proteinExistence type="inferred from homology"/>
<dbReference type="InterPro" id="IPR050855">
    <property type="entry name" value="NDM-1-like"/>
</dbReference>
<dbReference type="GO" id="GO:0017001">
    <property type="term" value="P:antibiotic catabolic process"/>
    <property type="evidence" value="ECO:0007669"/>
    <property type="project" value="UniProtKB-ARBA"/>
</dbReference>
<evidence type="ECO:0000256" key="1">
    <source>
        <dbReference type="ARBA" id="ARBA00005250"/>
    </source>
</evidence>
<accession>A0A7S7LVF8</accession>
<protein>
    <submittedName>
        <fullName evidence="3">MBL fold metallo-hydrolase</fullName>
    </submittedName>
</protein>
<evidence type="ECO:0000313" key="4">
    <source>
        <dbReference type="Proteomes" id="UP000593994"/>
    </source>
</evidence>